<dbReference type="AlphaFoldDB" id="A0A2N5RWR7"/>
<keyword evidence="3" id="KW-1185">Reference proteome</keyword>
<dbReference type="STRING" id="200324.A0A2N5RWR7"/>
<accession>A0A2N5RWR7</accession>
<reference evidence="1 3" key="1">
    <citation type="submission" date="2017-11" db="EMBL/GenBank/DDBJ databases">
        <title>De novo assembly and phasing of dikaryotic genomes from two isolates of Puccinia coronata f. sp. avenae, the causal agent of oat crown rust.</title>
        <authorList>
            <person name="Miller M.E."/>
            <person name="Zhang Y."/>
            <person name="Omidvar V."/>
            <person name="Sperschneider J."/>
            <person name="Schwessinger B."/>
            <person name="Raley C."/>
            <person name="Palmer J.M."/>
            <person name="Garnica D."/>
            <person name="Upadhyaya N."/>
            <person name="Rathjen J."/>
            <person name="Taylor J.M."/>
            <person name="Park R.F."/>
            <person name="Dodds P.N."/>
            <person name="Hirsch C.D."/>
            <person name="Kianian S.F."/>
            <person name="Figueroa M."/>
        </authorList>
    </citation>
    <scope>NUCLEOTIDE SEQUENCE [LARGE SCALE GENOMIC DNA]</scope>
    <source>
        <strain evidence="1">12NC29</strain>
    </source>
</reference>
<gene>
    <name evidence="2" type="ORF">PCANC_18582</name>
    <name evidence="1" type="ORF">PCANC_25126</name>
</gene>
<proteinExistence type="predicted"/>
<dbReference type="OrthoDB" id="2517874at2759"/>
<dbReference type="Proteomes" id="UP000235388">
    <property type="component" value="Unassembled WGS sequence"/>
</dbReference>
<dbReference type="EMBL" id="PGCJ01001444">
    <property type="protein sequence ID" value="PLW05403.1"/>
    <property type="molecule type" value="Genomic_DNA"/>
</dbReference>
<name>A0A2N5RWR7_9BASI</name>
<evidence type="ECO:0000313" key="2">
    <source>
        <dbReference type="EMBL" id="PLW26688.1"/>
    </source>
</evidence>
<organism evidence="1 3">
    <name type="scientific">Puccinia coronata f. sp. avenae</name>
    <dbReference type="NCBI Taxonomy" id="200324"/>
    <lineage>
        <taxon>Eukaryota</taxon>
        <taxon>Fungi</taxon>
        <taxon>Dikarya</taxon>
        <taxon>Basidiomycota</taxon>
        <taxon>Pucciniomycotina</taxon>
        <taxon>Pucciniomycetes</taxon>
        <taxon>Pucciniales</taxon>
        <taxon>Pucciniaceae</taxon>
        <taxon>Puccinia</taxon>
    </lineage>
</organism>
<protein>
    <submittedName>
        <fullName evidence="1">Uncharacterized protein</fullName>
    </submittedName>
</protein>
<evidence type="ECO:0000313" key="3">
    <source>
        <dbReference type="Proteomes" id="UP000235388"/>
    </source>
</evidence>
<dbReference type="EMBL" id="PGCJ01000527">
    <property type="protein sequence ID" value="PLW26688.1"/>
    <property type="molecule type" value="Genomic_DNA"/>
</dbReference>
<sequence>MTASAVTRLTWFALVRDECNGAGSAEKSAPGPCQSQEFSSSSIIFKSLLTPQRPPLLLQQVLDCIQETLMSVDIVVGSDVTQDKLRFKVSSKLCNSYTRFYLKGRHPFKVMTRDDASH</sequence>
<evidence type="ECO:0000313" key="1">
    <source>
        <dbReference type="EMBL" id="PLW05403.1"/>
    </source>
</evidence>
<comment type="caution">
    <text evidence="1">The sequence shown here is derived from an EMBL/GenBank/DDBJ whole genome shotgun (WGS) entry which is preliminary data.</text>
</comment>